<dbReference type="FunFam" id="2.70.150.10:FF:000002">
    <property type="entry name" value="Copper-transporting ATPase 1, putative"/>
    <property type="match status" value="1"/>
</dbReference>
<feature type="transmembrane region" description="Helical" evidence="20">
    <location>
        <begin position="878"/>
        <end position="898"/>
    </location>
</feature>
<keyword evidence="15 20" id="KW-1133">Transmembrane helix</keyword>
<dbReference type="PATRIC" id="fig|1618353.3.peg.721"/>
<keyword evidence="16" id="KW-0186">Copper</keyword>
<dbReference type="FunFam" id="3.30.70.100:FF:000005">
    <property type="entry name" value="Copper-exporting P-type ATPase A"/>
    <property type="match status" value="1"/>
</dbReference>
<dbReference type="Gene3D" id="3.40.1110.10">
    <property type="entry name" value="Calcium-transporting ATPase, cytoplasmic domain N"/>
    <property type="match status" value="1"/>
</dbReference>
<dbReference type="InterPro" id="IPR006121">
    <property type="entry name" value="HMA_dom"/>
</dbReference>
<dbReference type="AlphaFoldDB" id="A0A0G1S2K1"/>
<dbReference type="PROSITE" id="PS01047">
    <property type="entry name" value="HMA_1"/>
    <property type="match status" value="1"/>
</dbReference>
<feature type="transmembrane region" description="Helical" evidence="20">
    <location>
        <begin position="324"/>
        <end position="342"/>
    </location>
</feature>
<dbReference type="Pfam" id="PF00122">
    <property type="entry name" value="E1-E2_ATPase"/>
    <property type="match status" value="1"/>
</dbReference>
<evidence type="ECO:0000256" key="2">
    <source>
        <dbReference type="ARBA" id="ARBA00006024"/>
    </source>
</evidence>
<dbReference type="PROSITE" id="PS01229">
    <property type="entry name" value="COF_2"/>
    <property type="match status" value="1"/>
</dbReference>
<dbReference type="PANTHER" id="PTHR43520">
    <property type="entry name" value="ATP7, ISOFORM B"/>
    <property type="match status" value="1"/>
</dbReference>
<dbReference type="NCBIfam" id="TIGR01494">
    <property type="entry name" value="ATPase_P-type"/>
    <property type="match status" value="1"/>
</dbReference>
<evidence type="ECO:0000256" key="17">
    <source>
        <dbReference type="ARBA" id="ARBA00023065"/>
    </source>
</evidence>
<dbReference type="SUPFAM" id="SSF81653">
    <property type="entry name" value="Calcium ATPase, transduction domain A"/>
    <property type="match status" value="1"/>
</dbReference>
<dbReference type="SFLD" id="SFLDF00027">
    <property type="entry name" value="p-type_atpase"/>
    <property type="match status" value="1"/>
</dbReference>
<organism evidence="22 23">
    <name type="scientific">Candidatus Amesbacteria bacterium GW2011_GWA1_47_16</name>
    <dbReference type="NCBI Taxonomy" id="1618353"/>
    <lineage>
        <taxon>Bacteria</taxon>
        <taxon>Candidatus Amesiibacteriota</taxon>
    </lineage>
</organism>
<keyword evidence="13" id="KW-0460">Magnesium</keyword>
<dbReference type="SFLD" id="SFLDG00002">
    <property type="entry name" value="C1.7:_P-type_atpase_like"/>
    <property type="match status" value="1"/>
</dbReference>
<keyword evidence="6" id="KW-0597">Phosphoprotein</keyword>
<evidence type="ECO:0000256" key="5">
    <source>
        <dbReference type="ARBA" id="ARBA00022475"/>
    </source>
</evidence>
<evidence type="ECO:0000256" key="15">
    <source>
        <dbReference type="ARBA" id="ARBA00022989"/>
    </source>
</evidence>
<dbReference type="NCBIfam" id="TIGR01525">
    <property type="entry name" value="ATPase-IB_hvy"/>
    <property type="match status" value="1"/>
</dbReference>
<comment type="caution">
    <text evidence="22">The sequence shown here is derived from an EMBL/GenBank/DDBJ whole genome shotgun (WGS) entry which is preliminary data.</text>
</comment>
<keyword evidence="10 20" id="KW-0547">Nucleotide-binding</keyword>
<dbReference type="InterPro" id="IPR036163">
    <property type="entry name" value="HMA_dom_sf"/>
</dbReference>
<evidence type="ECO:0000313" key="22">
    <source>
        <dbReference type="EMBL" id="KKU63577.1"/>
    </source>
</evidence>
<evidence type="ECO:0000256" key="8">
    <source>
        <dbReference type="ARBA" id="ARBA00022723"/>
    </source>
</evidence>
<dbReference type="SFLD" id="SFLDS00003">
    <property type="entry name" value="Haloacid_Dehalogenase"/>
    <property type="match status" value="1"/>
</dbReference>
<dbReference type="InterPro" id="IPR023298">
    <property type="entry name" value="ATPase_P-typ_TM_dom_sf"/>
</dbReference>
<dbReference type="InterPro" id="IPR036412">
    <property type="entry name" value="HAD-like_sf"/>
</dbReference>
<feature type="transmembrane region" description="Helical" evidence="20">
    <location>
        <begin position="215"/>
        <end position="233"/>
    </location>
</feature>
<evidence type="ECO:0000256" key="3">
    <source>
        <dbReference type="ARBA" id="ARBA00012517"/>
    </source>
</evidence>
<keyword evidence="11" id="KW-0187">Copper transport</keyword>
<protein>
    <recommendedName>
        <fullName evidence="3">P-type Cu(+) transporter</fullName>
        <ecNumber evidence="3">7.2.2.8</ecNumber>
    </recommendedName>
</protein>
<dbReference type="InterPro" id="IPR006122">
    <property type="entry name" value="HMA_Cu_ion-bd"/>
</dbReference>
<dbReference type="PRINTS" id="PR00943">
    <property type="entry name" value="CUATPASE"/>
</dbReference>
<dbReference type="PROSITE" id="PS00154">
    <property type="entry name" value="ATPASE_E1_E2"/>
    <property type="match status" value="1"/>
</dbReference>
<evidence type="ECO:0000256" key="16">
    <source>
        <dbReference type="ARBA" id="ARBA00023008"/>
    </source>
</evidence>
<evidence type="ECO:0000256" key="14">
    <source>
        <dbReference type="ARBA" id="ARBA00022967"/>
    </source>
</evidence>
<evidence type="ECO:0000256" key="4">
    <source>
        <dbReference type="ARBA" id="ARBA00022448"/>
    </source>
</evidence>
<evidence type="ECO:0000256" key="11">
    <source>
        <dbReference type="ARBA" id="ARBA00022796"/>
    </source>
</evidence>
<keyword evidence="9" id="KW-0677">Repeat</keyword>
<dbReference type="InterPro" id="IPR059000">
    <property type="entry name" value="ATPase_P-type_domA"/>
</dbReference>
<evidence type="ECO:0000256" key="19">
    <source>
        <dbReference type="ARBA" id="ARBA00049289"/>
    </source>
</evidence>
<dbReference type="NCBIfam" id="TIGR01511">
    <property type="entry name" value="ATPase-IB1_Cu"/>
    <property type="match status" value="1"/>
</dbReference>
<dbReference type="GO" id="GO:0005524">
    <property type="term" value="F:ATP binding"/>
    <property type="evidence" value="ECO:0007669"/>
    <property type="project" value="UniProtKB-UniRule"/>
</dbReference>
<feature type="transmembrane region" description="Helical" evidence="20">
    <location>
        <begin position="286"/>
        <end position="304"/>
    </location>
</feature>
<reference evidence="22 23" key="1">
    <citation type="journal article" date="2015" name="Nature">
        <title>rRNA introns, odd ribosomes, and small enigmatic genomes across a large radiation of phyla.</title>
        <authorList>
            <person name="Brown C.T."/>
            <person name="Hug L.A."/>
            <person name="Thomas B.C."/>
            <person name="Sharon I."/>
            <person name="Castelle C.J."/>
            <person name="Singh A."/>
            <person name="Wilkins M.J."/>
            <person name="Williams K.H."/>
            <person name="Banfield J.F."/>
        </authorList>
    </citation>
    <scope>NUCLEOTIDE SEQUENCE [LARGE SCALE GENOMIC DNA]</scope>
</reference>
<keyword evidence="5 20" id="KW-1003">Cell membrane</keyword>
<feature type="transmembrane region" description="Helical" evidence="20">
    <location>
        <begin position="245"/>
        <end position="265"/>
    </location>
</feature>
<keyword evidence="8 20" id="KW-0479">Metal-binding</keyword>
<dbReference type="InterPro" id="IPR017969">
    <property type="entry name" value="Heavy-metal-associated_CS"/>
</dbReference>
<evidence type="ECO:0000256" key="7">
    <source>
        <dbReference type="ARBA" id="ARBA00022692"/>
    </source>
</evidence>
<keyword evidence="14" id="KW-1278">Translocase</keyword>
<keyword evidence="12 20" id="KW-0067">ATP-binding</keyword>
<dbReference type="InterPro" id="IPR027256">
    <property type="entry name" value="P-typ_ATPase_IB"/>
</dbReference>
<dbReference type="SUPFAM" id="SSF55008">
    <property type="entry name" value="HMA, heavy metal-associated domain"/>
    <property type="match status" value="2"/>
</dbReference>
<evidence type="ECO:0000256" key="1">
    <source>
        <dbReference type="ARBA" id="ARBA00004651"/>
    </source>
</evidence>
<dbReference type="GO" id="GO:0005507">
    <property type="term" value="F:copper ion binding"/>
    <property type="evidence" value="ECO:0007669"/>
    <property type="project" value="InterPro"/>
</dbReference>
<keyword evidence="17" id="KW-0406">Ion transport</keyword>
<evidence type="ECO:0000256" key="10">
    <source>
        <dbReference type="ARBA" id="ARBA00022741"/>
    </source>
</evidence>
<keyword evidence="7 20" id="KW-0812">Transmembrane</keyword>
<comment type="catalytic activity">
    <reaction evidence="19">
        <text>Cu(+)(in) + ATP + H2O = Cu(+)(out) + ADP + phosphate + H(+)</text>
        <dbReference type="Rhea" id="RHEA:25792"/>
        <dbReference type="ChEBI" id="CHEBI:15377"/>
        <dbReference type="ChEBI" id="CHEBI:15378"/>
        <dbReference type="ChEBI" id="CHEBI:30616"/>
        <dbReference type="ChEBI" id="CHEBI:43474"/>
        <dbReference type="ChEBI" id="CHEBI:49552"/>
        <dbReference type="ChEBI" id="CHEBI:456216"/>
        <dbReference type="EC" id="7.2.2.8"/>
    </reaction>
</comment>
<dbReference type="GO" id="GO:0016887">
    <property type="term" value="F:ATP hydrolysis activity"/>
    <property type="evidence" value="ECO:0007669"/>
    <property type="project" value="InterPro"/>
</dbReference>
<dbReference type="Gene3D" id="3.40.50.1000">
    <property type="entry name" value="HAD superfamily/HAD-like"/>
    <property type="match status" value="1"/>
</dbReference>
<dbReference type="Proteomes" id="UP000034364">
    <property type="component" value="Unassembled WGS sequence"/>
</dbReference>
<dbReference type="NCBIfam" id="TIGR00003">
    <property type="entry name" value="copper ion binding protein"/>
    <property type="match status" value="1"/>
</dbReference>
<dbReference type="GO" id="GO:0043682">
    <property type="term" value="F:P-type divalent copper transporter activity"/>
    <property type="evidence" value="ECO:0007669"/>
    <property type="project" value="TreeGrafter"/>
</dbReference>
<dbReference type="GO" id="GO:0140581">
    <property type="term" value="F:P-type monovalent copper transporter activity"/>
    <property type="evidence" value="ECO:0007669"/>
    <property type="project" value="UniProtKB-EC"/>
</dbReference>
<dbReference type="SUPFAM" id="SSF81665">
    <property type="entry name" value="Calcium ATPase, transmembrane domain M"/>
    <property type="match status" value="1"/>
</dbReference>
<dbReference type="InterPro" id="IPR001757">
    <property type="entry name" value="P_typ_ATPase"/>
</dbReference>
<dbReference type="Gene3D" id="3.30.70.100">
    <property type="match status" value="2"/>
</dbReference>
<comment type="similarity">
    <text evidence="2 20">Belongs to the cation transport ATPase (P-type) (TC 3.A.3) family. Type IB subfamily.</text>
</comment>
<feature type="transmembrane region" description="Helical" evidence="20">
    <location>
        <begin position="504"/>
        <end position="526"/>
    </location>
</feature>
<dbReference type="InterPro" id="IPR044492">
    <property type="entry name" value="P_typ_ATPase_HD_dom"/>
</dbReference>
<feature type="domain" description="HMA" evidence="21">
    <location>
        <begin position="9"/>
        <end position="74"/>
    </location>
</feature>
<dbReference type="GO" id="GO:0055070">
    <property type="term" value="P:copper ion homeostasis"/>
    <property type="evidence" value="ECO:0007669"/>
    <property type="project" value="TreeGrafter"/>
</dbReference>
<evidence type="ECO:0000259" key="21">
    <source>
        <dbReference type="PROSITE" id="PS50846"/>
    </source>
</evidence>
<dbReference type="InterPro" id="IPR023214">
    <property type="entry name" value="HAD_sf"/>
</dbReference>
<dbReference type="Pfam" id="PF00403">
    <property type="entry name" value="HMA"/>
    <property type="match status" value="2"/>
</dbReference>
<feature type="transmembrane region" description="Helical" evidence="20">
    <location>
        <begin position="848"/>
        <end position="866"/>
    </location>
</feature>
<dbReference type="EMBL" id="LCNV01000021">
    <property type="protein sequence ID" value="KKU63577.1"/>
    <property type="molecule type" value="Genomic_DNA"/>
</dbReference>
<dbReference type="PROSITE" id="PS50846">
    <property type="entry name" value="HMA_2"/>
    <property type="match status" value="2"/>
</dbReference>
<accession>A0A0G1S2K1</accession>
<dbReference type="GO" id="GO:0005886">
    <property type="term" value="C:plasma membrane"/>
    <property type="evidence" value="ECO:0007669"/>
    <property type="project" value="UniProtKB-SubCell"/>
</dbReference>
<keyword evidence="4" id="KW-0813">Transport</keyword>
<evidence type="ECO:0000256" key="13">
    <source>
        <dbReference type="ARBA" id="ARBA00022842"/>
    </source>
</evidence>
<dbReference type="InterPro" id="IPR023299">
    <property type="entry name" value="ATPase_P-typ_cyto_dom_N"/>
</dbReference>
<evidence type="ECO:0000256" key="20">
    <source>
        <dbReference type="RuleBase" id="RU362081"/>
    </source>
</evidence>
<feature type="domain" description="HMA" evidence="21">
    <location>
        <begin position="129"/>
        <end position="193"/>
    </location>
</feature>
<dbReference type="PRINTS" id="PR00119">
    <property type="entry name" value="CATATPASE"/>
</dbReference>
<evidence type="ECO:0000256" key="12">
    <source>
        <dbReference type="ARBA" id="ARBA00022840"/>
    </source>
</evidence>
<dbReference type="SUPFAM" id="SSF56784">
    <property type="entry name" value="HAD-like"/>
    <property type="match status" value="1"/>
</dbReference>
<dbReference type="FunFam" id="3.40.50.1000:FF:000144">
    <property type="entry name" value="copper-transporting ATPase 1 isoform X2"/>
    <property type="match status" value="1"/>
</dbReference>
<feature type="transmembrane region" description="Helical" evidence="20">
    <location>
        <begin position="820"/>
        <end position="842"/>
    </location>
</feature>
<comment type="subcellular location">
    <subcellularLocation>
        <location evidence="1">Cell membrane</location>
        <topology evidence="1">Multi-pass membrane protein</topology>
    </subcellularLocation>
</comment>
<dbReference type="CDD" id="cd00371">
    <property type="entry name" value="HMA"/>
    <property type="match status" value="2"/>
</dbReference>
<dbReference type="Gene3D" id="2.70.150.10">
    <property type="entry name" value="Calcium-transporting ATPase, cytoplasmic transduction domain A"/>
    <property type="match status" value="1"/>
</dbReference>
<proteinExistence type="inferred from homology"/>
<dbReference type="CDD" id="cd02094">
    <property type="entry name" value="P-type_ATPase_Cu-like"/>
    <property type="match status" value="1"/>
</dbReference>
<dbReference type="EC" id="7.2.2.8" evidence="3"/>
<dbReference type="InterPro" id="IPR008250">
    <property type="entry name" value="ATPase_P-typ_transduc_dom_A_sf"/>
</dbReference>
<sequence>MRKITNSDKIYDFQVDGMHCQSCETLITEELSSIKGISNISVDHKTGKVSLKMNGAATAEQIAQAVIRAGYKAKIDSPTAVSAPYPLPSSLGIEGRLKKDTSGEYIFKGKLTVNGENEFEDGSLAAASRRVSLDIYGMHCSSCAGLIEKQLKKTPGVTTAGVNFAAEKASIVYTGNNETELIAAIEKLGYKAAFTMAEDSTVQTARQESEIRRQLKIFLFSLVLSSPMIYFMMMDFFPALYASSTLFPFVGIISAILATPVQFIAGRGFYKGTWSALRMKTFNMDSLIAIGTSVAYFYSLVNLTGHYLRYGTILGIGGAKVPELYFETAAFLITFVILGKYLEAKAKGRTSEAIKKLMGLSAKTARVKRGEFTTDIPIEEVVKNDIVIVRPGEKVPVDGVIIKGMSSIDESMITGESLPLEKNDGDHVIGGTINKTGSFEFQATRVGAETTLSQIIRLVEEAQGSKAPIQAFADKISAKFVPAVIILALATFGIWFFLLGASLAFSLMAFTAVIVIACPCALGLATPTAIMVGTGKGAENGILVKGGEPLEAAGKIKTIIFDKTGTITKGKPEVTDIVPVSDQVNYNRLLQIAASMEKQSEHPLAEAIYMHAQSLNSNLLTVDGFEAIPGHGVRGTIDGETYYFGNTRLASRIAETGQYEWQIRQLEEQGKTVMLLTDQKQILGLIGVADTVKETSKEAIEKLQKRGIEVWMITGDNERTARAIAGQVGISNVMANVLPQDKANEVKRLQSAGKRVAMVGDGINDAPALAQADLGIAMGSGTDAAMETGGIVIMKSDLRDVPAAFDLSAETMNKIKQNMFFALFYNVMGIPVAARMFAFAGLVLKPELAGLAMALSSISVVGNSLLLRGFRPGRKNYISSLAPVVMVIIFTIIFLTFARFSSGMAEAADMTIEANNEMQPENPQVFMLSAPDGIDKKFIRVEGALPENLKGEIPSDGFAPVYIGNKKYLPVYLGAKEAKVMMEENIFEKEGDLIPQFFGNDLIVSMILPETGTGLDEYHIVGEEFRKPE</sequence>
<evidence type="ECO:0000256" key="9">
    <source>
        <dbReference type="ARBA" id="ARBA00022737"/>
    </source>
</evidence>
<gene>
    <name evidence="22" type="ORF">UX87_C0021G0006</name>
</gene>
<keyword evidence="18 20" id="KW-0472">Membrane</keyword>
<feature type="transmembrane region" description="Helical" evidence="20">
    <location>
        <begin position="480"/>
        <end position="498"/>
    </location>
</feature>
<dbReference type="PANTHER" id="PTHR43520:SF8">
    <property type="entry name" value="P-TYPE CU(+) TRANSPORTER"/>
    <property type="match status" value="1"/>
</dbReference>
<evidence type="ECO:0000313" key="23">
    <source>
        <dbReference type="Proteomes" id="UP000034364"/>
    </source>
</evidence>
<evidence type="ECO:0000256" key="18">
    <source>
        <dbReference type="ARBA" id="ARBA00023136"/>
    </source>
</evidence>
<name>A0A0G1S2K1_9BACT</name>
<dbReference type="Pfam" id="PF00702">
    <property type="entry name" value="Hydrolase"/>
    <property type="match status" value="1"/>
</dbReference>
<evidence type="ECO:0000256" key="6">
    <source>
        <dbReference type="ARBA" id="ARBA00022553"/>
    </source>
</evidence>
<dbReference type="InterPro" id="IPR018303">
    <property type="entry name" value="ATPase_P-typ_P_site"/>
</dbReference>